<keyword evidence="4" id="KW-0677">Repeat</keyword>
<name>A0ABR2SBV5_9ROSI</name>
<evidence type="ECO:0000256" key="3">
    <source>
        <dbReference type="ARBA" id="ARBA00022692"/>
    </source>
</evidence>
<evidence type="ECO:0000313" key="9">
    <source>
        <dbReference type="EMBL" id="KAK9022692.1"/>
    </source>
</evidence>
<reference evidence="9 10" key="1">
    <citation type="journal article" date="2024" name="G3 (Bethesda)">
        <title>Genome assembly of Hibiscus sabdariffa L. provides insights into metabolisms of medicinal natural products.</title>
        <authorList>
            <person name="Kim T."/>
        </authorList>
    </citation>
    <scope>NUCLEOTIDE SEQUENCE [LARGE SCALE GENOMIC DNA]</scope>
    <source>
        <strain evidence="9">TK-2024</strain>
        <tissue evidence="9">Old leaves</tissue>
    </source>
</reference>
<proteinExistence type="predicted"/>
<organism evidence="9 10">
    <name type="scientific">Hibiscus sabdariffa</name>
    <name type="common">roselle</name>
    <dbReference type="NCBI Taxonomy" id="183260"/>
    <lineage>
        <taxon>Eukaryota</taxon>
        <taxon>Viridiplantae</taxon>
        <taxon>Streptophyta</taxon>
        <taxon>Embryophyta</taxon>
        <taxon>Tracheophyta</taxon>
        <taxon>Spermatophyta</taxon>
        <taxon>Magnoliopsida</taxon>
        <taxon>eudicotyledons</taxon>
        <taxon>Gunneridae</taxon>
        <taxon>Pentapetalae</taxon>
        <taxon>rosids</taxon>
        <taxon>malvids</taxon>
        <taxon>Malvales</taxon>
        <taxon>Malvaceae</taxon>
        <taxon>Malvoideae</taxon>
        <taxon>Hibiscus</taxon>
    </lineage>
</organism>
<accession>A0ABR2SBV5</accession>
<evidence type="ECO:0000256" key="7">
    <source>
        <dbReference type="SAM" id="Phobius"/>
    </source>
</evidence>
<dbReference type="InterPro" id="IPR000719">
    <property type="entry name" value="Prot_kinase_dom"/>
</dbReference>
<dbReference type="SUPFAM" id="SSF52058">
    <property type="entry name" value="L domain-like"/>
    <property type="match status" value="1"/>
</dbReference>
<dbReference type="Pfam" id="PF00560">
    <property type="entry name" value="LRR_1"/>
    <property type="match status" value="1"/>
</dbReference>
<keyword evidence="6 7" id="KW-0472">Membrane</keyword>
<evidence type="ECO:0000256" key="1">
    <source>
        <dbReference type="ARBA" id="ARBA00004370"/>
    </source>
</evidence>
<dbReference type="PANTHER" id="PTHR48007">
    <property type="entry name" value="LEUCINE-RICH REPEAT RECEPTOR-LIKE PROTEIN KINASE PXC1"/>
    <property type="match status" value="1"/>
</dbReference>
<dbReference type="PROSITE" id="PS50011">
    <property type="entry name" value="PROTEIN_KINASE_DOM"/>
    <property type="match status" value="1"/>
</dbReference>
<dbReference type="Pfam" id="PF00069">
    <property type="entry name" value="Pkinase"/>
    <property type="match status" value="1"/>
</dbReference>
<evidence type="ECO:0000256" key="6">
    <source>
        <dbReference type="ARBA" id="ARBA00023136"/>
    </source>
</evidence>
<keyword evidence="5 7" id="KW-1133">Transmembrane helix</keyword>
<gene>
    <name evidence="9" type="ORF">V6N11_002936</name>
</gene>
<dbReference type="InterPro" id="IPR032675">
    <property type="entry name" value="LRR_dom_sf"/>
</dbReference>
<evidence type="ECO:0000313" key="10">
    <source>
        <dbReference type="Proteomes" id="UP001396334"/>
    </source>
</evidence>
<comment type="caution">
    <text evidence="9">The sequence shown here is derived from an EMBL/GenBank/DDBJ whole genome shotgun (WGS) entry which is preliminary data.</text>
</comment>
<sequence>MAVTGIFKQFLLSLSTTLVVLLPLTFSASDSVALLKLKKSLKNAGALDSWVPGSAPCSGPRGPWRGLICQGGVVTGLSLEGMGLWGTIDVQALVELPGLSTFSVENNSFTHISPGINRLGALKVLSLSRNQFSGAIPSDYFAKMGSLKKVRLSYNKFTGEIPVSLAHLSNLVGLHIQNNQFSGRIPVFNSPILNSLNVSNNRLEGEIPSSLSKFSAYSFAGNPGLCGEQIGVHCPSTPNNIYKNITIPTMITFGVVIILLVIIIFFAIQLRKKKQKFSDVQPSGTSNDAVKAPPAVSVLVKTEESMKSAGSDLTVSNPGKASVAELVMVNDAKGVFGLTDLMKASAEVLGNGPLGSSYMVRMANGLNVVVKRMRQMNALGCDAFDAEVKKLGKLRHPNVLTPLAYHYRKEEKLFVHEHLPKGSLLNHLRGEGGGELDWLTRVKIVLGIAEGLEFLHNEFDSQDVPHGNLKLSNVLLGPDNRPLLSDYGFHPLLNMDCLERLFAYNAPEAIQKQTMSCKSDVYCLGIIILEMLTGEHPSQYANDGNGGSDTVQWVASAFSEGRQAELLDTKIKGCMNSVGSMEKLLHVGALCTKTSPEQRLGIKEAIRMIKEIQVGDVE</sequence>
<dbReference type="InterPro" id="IPR046959">
    <property type="entry name" value="PRK1-6/SRF4-like"/>
</dbReference>
<dbReference type="Gene3D" id="3.30.200.20">
    <property type="entry name" value="Phosphorylase Kinase, domain 1"/>
    <property type="match status" value="1"/>
</dbReference>
<keyword evidence="2" id="KW-0433">Leucine-rich repeat</keyword>
<evidence type="ECO:0000256" key="5">
    <source>
        <dbReference type="ARBA" id="ARBA00022989"/>
    </source>
</evidence>
<dbReference type="InterPro" id="IPR013210">
    <property type="entry name" value="LRR_N_plant-typ"/>
</dbReference>
<protein>
    <recommendedName>
        <fullName evidence="8">Protein kinase domain-containing protein</fullName>
    </recommendedName>
</protein>
<dbReference type="Pfam" id="PF08263">
    <property type="entry name" value="LRRNT_2"/>
    <property type="match status" value="1"/>
</dbReference>
<dbReference type="InterPro" id="IPR001611">
    <property type="entry name" value="Leu-rich_rpt"/>
</dbReference>
<dbReference type="EMBL" id="JBBPBN010000015">
    <property type="protein sequence ID" value="KAK9022692.1"/>
    <property type="molecule type" value="Genomic_DNA"/>
</dbReference>
<feature type="transmembrane region" description="Helical" evidence="7">
    <location>
        <begin position="245"/>
        <end position="268"/>
    </location>
</feature>
<feature type="domain" description="Protein kinase" evidence="8">
    <location>
        <begin position="343"/>
        <end position="614"/>
    </location>
</feature>
<evidence type="ECO:0000259" key="8">
    <source>
        <dbReference type="PROSITE" id="PS50011"/>
    </source>
</evidence>
<dbReference type="Gene3D" id="1.10.510.10">
    <property type="entry name" value="Transferase(Phosphotransferase) domain 1"/>
    <property type="match status" value="1"/>
</dbReference>
<dbReference type="PANTHER" id="PTHR48007:SF38">
    <property type="entry name" value="LEUCINE-RICH REPEAT PROTEIN KINASE FAMILY PROTEIN"/>
    <property type="match status" value="1"/>
</dbReference>
<keyword evidence="10" id="KW-1185">Reference proteome</keyword>
<dbReference type="Proteomes" id="UP001396334">
    <property type="component" value="Unassembled WGS sequence"/>
</dbReference>
<dbReference type="Pfam" id="PF13855">
    <property type="entry name" value="LRR_8"/>
    <property type="match status" value="1"/>
</dbReference>
<dbReference type="Gene3D" id="3.80.10.10">
    <property type="entry name" value="Ribonuclease Inhibitor"/>
    <property type="match status" value="2"/>
</dbReference>
<keyword evidence="3 7" id="KW-0812">Transmembrane</keyword>
<comment type="subcellular location">
    <subcellularLocation>
        <location evidence="1">Membrane</location>
    </subcellularLocation>
</comment>
<dbReference type="SUPFAM" id="SSF56112">
    <property type="entry name" value="Protein kinase-like (PK-like)"/>
    <property type="match status" value="1"/>
</dbReference>
<dbReference type="InterPro" id="IPR011009">
    <property type="entry name" value="Kinase-like_dom_sf"/>
</dbReference>
<evidence type="ECO:0000256" key="2">
    <source>
        <dbReference type="ARBA" id="ARBA00022614"/>
    </source>
</evidence>
<evidence type="ECO:0000256" key="4">
    <source>
        <dbReference type="ARBA" id="ARBA00022737"/>
    </source>
</evidence>